<dbReference type="OrthoDB" id="1954889at2"/>
<keyword evidence="1" id="KW-1133">Transmembrane helix</keyword>
<feature type="transmembrane region" description="Helical" evidence="1">
    <location>
        <begin position="43"/>
        <end position="63"/>
    </location>
</feature>
<proteinExistence type="predicted"/>
<sequence length="229" mass="26935">MSTIRKTINFFISFFIAIVFMSLLSYIISPFISKLSNETVSNIVYPIFFTLIFVTFTLIQALLRYLHSKKILKENTVLLSVKAEQFRLGEKLWFYGVIILIYFAPLLKNLSLEYINWARVVLFIASIIVFEFLLKYSSETVKIHFMRNGILVSGFDIRINLPIAYNTEIHNDSGYYSYNDVDSYFIFPNHVELFLILEQGRLVFNADNEIKRQITGLLKQKKIKMRKYL</sequence>
<dbReference type="Proteomes" id="UP000284177">
    <property type="component" value="Unassembled WGS sequence"/>
</dbReference>
<accession>A0A419SXX6</accession>
<protein>
    <recommendedName>
        <fullName evidence="4">DUF5673 domain-containing protein</fullName>
    </recommendedName>
</protein>
<dbReference type="AlphaFoldDB" id="A0A419SXX6"/>
<feature type="transmembrane region" description="Helical" evidence="1">
    <location>
        <begin position="92"/>
        <end position="108"/>
    </location>
</feature>
<reference evidence="2 3" key="1">
    <citation type="submission" date="2016-08" db="EMBL/GenBank/DDBJ databases">
        <title>Novel Firmicutes and Novel Genomes.</title>
        <authorList>
            <person name="Poppleton D.I."/>
            <person name="Gribaldo S."/>
        </authorList>
    </citation>
    <scope>NUCLEOTIDE SEQUENCE [LARGE SCALE GENOMIC DNA]</scope>
    <source>
        <strain evidence="2 3">CTT3</strain>
    </source>
</reference>
<evidence type="ECO:0000256" key="1">
    <source>
        <dbReference type="SAM" id="Phobius"/>
    </source>
</evidence>
<dbReference type="EMBL" id="MCIB01000036">
    <property type="protein sequence ID" value="RKD30107.1"/>
    <property type="molecule type" value="Genomic_DNA"/>
</dbReference>
<feature type="transmembrane region" description="Helical" evidence="1">
    <location>
        <begin position="114"/>
        <end position="134"/>
    </location>
</feature>
<comment type="caution">
    <text evidence="2">The sequence shown here is derived from an EMBL/GenBank/DDBJ whole genome shotgun (WGS) entry which is preliminary data.</text>
</comment>
<keyword evidence="3" id="KW-1185">Reference proteome</keyword>
<evidence type="ECO:0000313" key="3">
    <source>
        <dbReference type="Proteomes" id="UP000284177"/>
    </source>
</evidence>
<gene>
    <name evidence="2" type="ORF">BET03_05220</name>
</gene>
<evidence type="ECO:0008006" key="4">
    <source>
        <dbReference type="Google" id="ProtNLM"/>
    </source>
</evidence>
<dbReference type="RefSeq" id="WP_120170400.1">
    <property type="nucleotide sequence ID" value="NZ_MCIB01000036.1"/>
</dbReference>
<keyword evidence="1" id="KW-0472">Membrane</keyword>
<feature type="transmembrane region" description="Helical" evidence="1">
    <location>
        <begin position="7"/>
        <end position="28"/>
    </location>
</feature>
<evidence type="ECO:0000313" key="2">
    <source>
        <dbReference type="EMBL" id="RKD30107.1"/>
    </source>
</evidence>
<organism evidence="2 3">
    <name type="scientific">Thermohalobacter berrensis</name>
    <dbReference type="NCBI Taxonomy" id="99594"/>
    <lineage>
        <taxon>Bacteria</taxon>
        <taxon>Bacillati</taxon>
        <taxon>Bacillota</taxon>
        <taxon>Tissierellia</taxon>
        <taxon>Tissierellales</taxon>
        <taxon>Thermohalobacteraceae</taxon>
        <taxon>Thermohalobacter</taxon>
    </lineage>
</organism>
<name>A0A419SXX6_9FIRM</name>
<keyword evidence="1" id="KW-0812">Transmembrane</keyword>